<dbReference type="EMBL" id="WIWS01000030">
    <property type="protein sequence ID" value="KAF3221165.1"/>
    <property type="molecule type" value="Genomic_DNA"/>
</dbReference>
<reference evidence="2 3" key="1">
    <citation type="submission" date="2019-06" db="EMBL/GenBank/DDBJ databases">
        <authorList>
            <person name="Palmer J.M."/>
        </authorList>
    </citation>
    <scope>NUCLEOTIDE SEQUENCE [LARGE SCALE GENOMIC DNA]</scope>
    <source>
        <strain evidence="2 3">TWF106</strain>
    </source>
</reference>
<evidence type="ECO:0000313" key="3">
    <source>
        <dbReference type="Proteomes" id="UP000472727"/>
    </source>
</evidence>
<comment type="caution">
    <text evidence="2">The sequence shown here is derived from an EMBL/GenBank/DDBJ whole genome shotgun (WGS) entry which is preliminary data.</text>
</comment>
<name>A0A7C8QS13_ORBOL</name>
<feature type="compositionally biased region" description="Basic and acidic residues" evidence="1">
    <location>
        <begin position="12"/>
        <end position="30"/>
    </location>
</feature>
<dbReference type="Proteomes" id="UP000472727">
    <property type="component" value="Unassembled WGS sequence"/>
</dbReference>
<evidence type="ECO:0000256" key="1">
    <source>
        <dbReference type="SAM" id="MobiDB-lite"/>
    </source>
</evidence>
<gene>
    <name evidence="2" type="ORF">TWF106_006490</name>
</gene>
<organism evidence="2 3">
    <name type="scientific">Orbilia oligospora</name>
    <name type="common">Nematode-trapping fungus</name>
    <name type="synonym">Arthrobotrys oligospora</name>
    <dbReference type="NCBI Taxonomy" id="2813651"/>
    <lineage>
        <taxon>Eukaryota</taxon>
        <taxon>Fungi</taxon>
        <taxon>Dikarya</taxon>
        <taxon>Ascomycota</taxon>
        <taxon>Pezizomycotina</taxon>
        <taxon>Orbiliomycetes</taxon>
        <taxon>Orbiliales</taxon>
        <taxon>Orbiliaceae</taxon>
        <taxon>Orbilia</taxon>
    </lineage>
</organism>
<protein>
    <submittedName>
        <fullName evidence="2">Uncharacterized protein</fullName>
    </submittedName>
</protein>
<dbReference type="AlphaFoldDB" id="A0A7C8QS13"/>
<proteinExistence type="predicted"/>
<accession>A0A7C8QS13</accession>
<feature type="region of interest" description="Disordered" evidence="1">
    <location>
        <begin position="1"/>
        <end position="38"/>
    </location>
</feature>
<sequence length="98" mass="11077">MAGASSTAWKADVAEREEKIIIPEDGKRPSVDPPGTAGYKYKPWDEVYLQRTGSTKREGPYYIGMPDKGKYPLCDENGNLVKNGEMFEEQELILYNPF</sequence>
<evidence type="ECO:0000313" key="2">
    <source>
        <dbReference type="EMBL" id="KAF3221165.1"/>
    </source>
</evidence>